<evidence type="ECO:0000313" key="2">
    <source>
        <dbReference type="Proteomes" id="UP000230233"/>
    </source>
</evidence>
<proteinExistence type="predicted"/>
<organism evidence="1 2">
    <name type="scientific">Caenorhabditis nigoni</name>
    <dbReference type="NCBI Taxonomy" id="1611254"/>
    <lineage>
        <taxon>Eukaryota</taxon>
        <taxon>Metazoa</taxon>
        <taxon>Ecdysozoa</taxon>
        <taxon>Nematoda</taxon>
        <taxon>Chromadorea</taxon>
        <taxon>Rhabditida</taxon>
        <taxon>Rhabditina</taxon>
        <taxon>Rhabditomorpha</taxon>
        <taxon>Rhabditoidea</taxon>
        <taxon>Rhabditidae</taxon>
        <taxon>Peloderinae</taxon>
        <taxon>Caenorhabditis</taxon>
    </lineage>
</organism>
<sequence>MWFFEAIKRFTESGSIFGQIVKERTPTVTPPEEVEVLRDQIRSKLQKSFGKLAMVMHQDVCMTENVYIGGIFKQHLLLWTKSHFGRDHLIHHHDAAPVYTAKRTQQ</sequence>
<evidence type="ECO:0000313" key="1">
    <source>
        <dbReference type="EMBL" id="PIC33206.1"/>
    </source>
</evidence>
<gene>
    <name evidence="1" type="primary">Cnig_chr_IV.g13269</name>
    <name evidence="1" type="ORF">B9Z55_013269</name>
</gene>
<comment type="caution">
    <text evidence="1">The sequence shown here is derived from an EMBL/GenBank/DDBJ whole genome shotgun (WGS) entry which is preliminary data.</text>
</comment>
<name>A0A2G5U1W4_9PELO</name>
<accession>A0A2G5U1W4</accession>
<keyword evidence="2" id="KW-1185">Reference proteome</keyword>
<reference evidence="2" key="1">
    <citation type="submission" date="2017-10" db="EMBL/GenBank/DDBJ databases">
        <title>Rapid genome shrinkage in a self-fertile nematode reveals novel sperm competition proteins.</title>
        <authorList>
            <person name="Yin D."/>
            <person name="Schwarz E.M."/>
            <person name="Thomas C.G."/>
            <person name="Felde R.L."/>
            <person name="Korf I.F."/>
            <person name="Cutter A.D."/>
            <person name="Schartner C.M."/>
            <person name="Ralston E.J."/>
            <person name="Meyer B.J."/>
            <person name="Haag E.S."/>
        </authorList>
    </citation>
    <scope>NUCLEOTIDE SEQUENCE [LARGE SCALE GENOMIC DNA]</scope>
    <source>
        <strain evidence="2">JU1422</strain>
    </source>
</reference>
<protein>
    <submittedName>
        <fullName evidence="1">Uncharacterized protein</fullName>
    </submittedName>
</protein>
<dbReference type="AlphaFoldDB" id="A0A2G5U1W4"/>
<dbReference type="Proteomes" id="UP000230233">
    <property type="component" value="Chromosome IV"/>
</dbReference>
<dbReference type="EMBL" id="PDUG01000004">
    <property type="protein sequence ID" value="PIC33206.1"/>
    <property type="molecule type" value="Genomic_DNA"/>
</dbReference>